<comment type="caution">
    <text evidence="2">The sequence shown here is derived from an EMBL/GenBank/DDBJ whole genome shotgun (WGS) entry which is preliminary data.</text>
</comment>
<name>A0A8H7C4S7_AGABI</name>
<evidence type="ECO:0000256" key="1">
    <source>
        <dbReference type="SAM" id="MobiDB-lite"/>
    </source>
</evidence>
<accession>A0A8H7C4S7</accession>
<dbReference type="NCBIfam" id="TIGR01571">
    <property type="entry name" value="A_thal_Cys_rich"/>
    <property type="match status" value="1"/>
</dbReference>
<feature type="region of interest" description="Disordered" evidence="1">
    <location>
        <begin position="1"/>
        <end position="44"/>
    </location>
</feature>
<protein>
    <recommendedName>
        <fullName evidence="4">PLAC8-domain-containing protein</fullName>
    </recommendedName>
</protein>
<dbReference type="EMBL" id="JABXXO010000013">
    <property type="protein sequence ID" value="KAF7761554.1"/>
    <property type="molecule type" value="Genomic_DNA"/>
</dbReference>
<dbReference type="Proteomes" id="UP000629468">
    <property type="component" value="Unassembled WGS sequence"/>
</dbReference>
<dbReference type="AlphaFoldDB" id="A0A8H7C4S7"/>
<evidence type="ECO:0008006" key="4">
    <source>
        <dbReference type="Google" id="ProtNLM"/>
    </source>
</evidence>
<evidence type="ECO:0000313" key="2">
    <source>
        <dbReference type="EMBL" id="KAF7761554.1"/>
    </source>
</evidence>
<feature type="compositionally biased region" description="Low complexity" evidence="1">
    <location>
        <begin position="1"/>
        <end position="26"/>
    </location>
</feature>
<dbReference type="PANTHER" id="PTHR15907">
    <property type="entry name" value="DUF614 FAMILY PROTEIN-RELATED"/>
    <property type="match status" value="1"/>
</dbReference>
<gene>
    <name evidence="2" type="ORF">Agabi119p4_9546</name>
</gene>
<dbReference type="Pfam" id="PF04749">
    <property type="entry name" value="PLAC8"/>
    <property type="match status" value="1"/>
</dbReference>
<proteinExistence type="predicted"/>
<reference evidence="2 3" key="1">
    <citation type="journal article" name="Sci. Rep.">
        <title>Telomere-to-telomere assembled and centromere annotated genomes of the two main subspecies of the button mushroom Agaricus bisporus reveal especially polymorphic chromosome ends.</title>
        <authorList>
            <person name="Sonnenberg A.S.M."/>
            <person name="Sedaghat-Telgerd N."/>
            <person name="Lavrijssen B."/>
            <person name="Ohm R.A."/>
            <person name="Hendrickx P.M."/>
            <person name="Scholtmeijer K."/>
            <person name="Baars J.J.P."/>
            <person name="van Peer A."/>
        </authorList>
    </citation>
    <scope>NUCLEOTIDE SEQUENCE [LARGE SCALE GENOMIC DNA]</scope>
    <source>
        <strain evidence="2 3">H119_p4</strain>
    </source>
</reference>
<dbReference type="InterPro" id="IPR006461">
    <property type="entry name" value="PLAC_motif_containing"/>
</dbReference>
<sequence>MESKAYPQTPGYPQQPYQQQPQAQPPMMASAGGNRNAKNQPMGPDGREWSNGICDCCNEPGTCIKAWCCPCIVYASNKQRLEHLERNGAPDPEHGGGCCSGPCCLHASILLCFGAGFVLQFLQRGDTRKRYNIKGGMCGDCCTSFWCSPCDLTQEHQEIELEEKSFGGR</sequence>
<organism evidence="2 3">
    <name type="scientific">Agaricus bisporus var. burnettii</name>
    <dbReference type="NCBI Taxonomy" id="192524"/>
    <lineage>
        <taxon>Eukaryota</taxon>
        <taxon>Fungi</taxon>
        <taxon>Dikarya</taxon>
        <taxon>Basidiomycota</taxon>
        <taxon>Agaricomycotina</taxon>
        <taxon>Agaricomycetes</taxon>
        <taxon>Agaricomycetidae</taxon>
        <taxon>Agaricales</taxon>
        <taxon>Agaricineae</taxon>
        <taxon>Agaricaceae</taxon>
        <taxon>Agaricus</taxon>
    </lineage>
</organism>
<evidence type="ECO:0000313" key="3">
    <source>
        <dbReference type="Proteomes" id="UP000629468"/>
    </source>
</evidence>